<feature type="domain" description="Lipocalin/cytosolic fatty-acid binding" evidence="3">
    <location>
        <begin position="97"/>
        <end position="147"/>
    </location>
</feature>
<comment type="similarity">
    <text evidence="1 2">Belongs to the calycin superfamily. Lipocalin family.</text>
</comment>
<dbReference type="GO" id="GO:0006950">
    <property type="term" value="P:response to stress"/>
    <property type="evidence" value="ECO:0007669"/>
    <property type="project" value="UniProtKB-ARBA"/>
</dbReference>
<dbReference type="SUPFAM" id="SSF50814">
    <property type="entry name" value="Lipocalins"/>
    <property type="match status" value="1"/>
</dbReference>
<proteinExistence type="inferred from homology"/>
<dbReference type="AlphaFoldDB" id="A0ABD2P6M4"/>
<dbReference type="PANTHER" id="PTHR10612:SF62">
    <property type="entry name" value="LIPOCALIN_CYTOSOLIC FATTY-ACID BINDING DOMAIN-CONTAINING PROTEIN"/>
    <property type="match status" value="1"/>
</dbReference>
<evidence type="ECO:0000256" key="1">
    <source>
        <dbReference type="ARBA" id="ARBA00006889"/>
    </source>
</evidence>
<evidence type="ECO:0000313" key="4">
    <source>
        <dbReference type="EMBL" id="KAL3286322.1"/>
    </source>
</evidence>
<dbReference type="EMBL" id="JABFTP020000185">
    <property type="protein sequence ID" value="KAL3286322.1"/>
    <property type="molecule type" value="Genomic_DNA"/>
</dbReference>
<evidence type="ECO:0000259" key="3">
    <source>
        <dbReference type="Pfam" id="PF00061"/>
    </source>
</evidence>
<evidence type="ECO:0000313" key="5">
    <source>
        <dbReference type="Proteomes" id="UP001516400"/>
    </source>
</evidence>
<dbReference type="InterPro" id="IPR012674">
    <property type="entry name" value="Calycin"/>
</dbReference>
<sequence length="150" mass="17033">MSKYSGTWYLIEGTYAEFLKGGKCIEVNHFKNPNGTLSIDINQINIQYDKIHICNSGKFINLFDFRTGKKSITKAYGEVVGPNGEADVLLDFYGTKFLGSLIDILETDYKTYSVCWGCQKIDDDNNAEVIWILSRDRNPSQELISKCHDV</sequence>
<dbReference type="PANTHER" id="PTHR10612">
    <property type="entry name" value="APOLIPOPROTEIN D"/>
    <property type="match status" value="1"/>
</dbReference>
<dbReference type="Pfam" id="PF00061">
    <property type="entry name" value="Lipocalin"/>
    <property type="match status" value="1"/>
</dbReference>
<dbReference type="Gene3D" id="2.40.128.20">
    <property type="match status" value="1"/>
</dbReference>
<keyword evidence="5" id="KW-1185">Reference proteome</keyword>
<evidence type="ECO:0000256" key="2">
    <source>
        <dbReference type="PIRNR" id="PIRNR036893"/>
    </source>
</evidence>
<name>A0ABD2P6M4_9CUCU</name>
<dbReference type="PIRSF" id="PIRSF036893">
    <property type="entry name" value="Lipocalin_ApoD"/>
    <property type="match status" value="1"/>
</dbReference>
<dbReference type="Proteomes" id="UP001516400">
    <property type="component" value="Unassembled WGS sequence"/>
</dbReference>
<dbReference type="InterPro" id="IPR022271">
    <property type="entry name" value="Lipocalin_ApoD"/>
</dbReference>
<protein>
    <recommendedName>
        <fullName evidence="3">Lipocalin/cytosolic fatty-acid binding domain-containing protein</fullName>
    </recommendedName>
</protein>
<accession>A0ABD2P6M4</accession>
<comment type="caution">
    <text evidence="4">The sequence shown here is derived from an EMBL/GenBank/DDBJ whole genome shotgun (WGS) entry which is preliminary data.</text>
</comment>
<organism evidence="4 5">
    <name type="scientific">Cryptolaemus montrouzieri</name>
    <dbReference type="NCBI Taxonomy" id="559131"/>
    <lineage>
        <taxon>Eukaryota</taxon>
        <taxon>Metazoa</taxon>
        <taxon>Ecdysozoa</taxon>
        <taxon>Arthropoda</taxon>
        <taxon>Hexapoda</taxon>
        <taxon>Insecta</taxon>
        <taxon>Pterygota</taxon>
        <taxon>Neoptera</taxon>
        <taxon>Endopterygota</taxon>
        <taxon>Coleoptera</taxon>
        <taxon>Polyphaga</taxon>
        <taxon>Cucujiformia</taxon>
        <taxon>Coccinelloidea</taxon>
        <taxon>Coccinellidae</taxon>
        <taxon>Scymninae</taxon>
        <taxon>Scymnini</taxon>
        <taxon>Cryptolaemus</taxon>
    </lineage>
</organism>
<reference evidence="4 5" key="1">
    <citation type="journal article" date="2021" name="BMC Biol.">
        <title>Horizontally acquired antibacterial genes associated with adaptive radiation of ladybird beetles.</title>
        <authorList>
            <person name="Li H.S."/>
            <person name="Tang X.F."/>
            <person name="Huang Y.H."/>
            <person name="Xu Z.Y."/>
            <person name="Chen M.L."/>
            <person name="Du X.Y."/>
            <person name="Qiu B.Y."/>
            <person name="Chen P.T."/>
            <person name="Zhang W."/>
            <person name="Slipinski A."/>
            <person name="Escalona H.E."/>
            <person name="Waterhouse R.M."/>
            <person name="Zwick A."/>
            <person name="Pang H."/>
        </authorList>
    </citation>
    <scope>NUCLEOTIDE SEQUENCE [LARGE SCALE GENOMIC DNA]</scope>
    <source>
        <strain evidence="4">SYSU2018</strain>
    </source>
</reference>
<gene>
    <name evidence="4" type="ORF">HHI36_000831</name>
</gene>
<dbReference type="InterPro" id="IPR000566">
    <property type="entry name" value="Lipocln_cytosolic_FA-bd_dom"/>
</dbReference>